<dbReference type="InterPro" id="IPR017930">
    <property type="entry name" value="Myb_dom"/>
</dbReference>
<sequence length="503" mass="51255">MSAPVVRAKTPWTASEDEQLRDLVARFGARNWSMIAKHFDDRSSKSCRLRWCNQLNPAVNKHPFTEEEDMIIIRWHKVYGNRWASIAKKLSGRTDNAVKNHWNSTLLRKYGSVLIPPQRTVGPRAPAGEKDAGLEGGKHGADGEAAPRAGKRRRASPPKAAAAKAGAGAGAAQTFAVQTLAAQQLGAFDAQANLAAGIATPSGVATHTVVANPLMMYLSQQRAYLAAQQQAQARRHEEEKAQSVAALQQLSMHQLQVQAILAGQALGGFGGAGVAPGQPVELAKAQQQQQQELMSMAALAQLAARAGGAPASQDAAPAPTHAGSAYMNNLLAYMQAQQQCAGVGGAPGGMAGQQQAQGAVQGVPKPALGVGAAGALGGFGAYQAPVAAAQGGNPVAPNVQVAVATPAPAGGAAAGETPAAEEVPAKAVPAQAAKTSVGFAPPTASNPKANATVAADKAATSAMQALTALAQASAQQLEESRPAQVRTPPLAKPVSPLSAKAAS</sequence>
<evidence type="ECO:0000256" key="1">
    <source>
        <dbReference type="ARBA" id="ARBA00004123"/>
    </source>
</evidence>
<gene>
    <name evidence="10" type="ORF">PCOL08062_LOCUS5793</name>
</gene>
<dbReference type="EMBL" id="HBDZ01007577">
    <property type="protein sequence ID" value="CAD8238697.1"/>
    <property type="molecule type" value="Transcribed_RNA"/>
</dbReference>
<dbReference type="CDD" id="cd00167">
    <property type="entry name" value="SANT"/>
    <property type="match status" value="2"/>
</dbReference>
<keyword evidence="3" id="KW-0805">Transcription regulation</keyword>
<evidence type="ECO:0000256" key="6">
    <source>
        <dbReference type="ARBA" id="ARBA00023242"/>
    </source>
</evidence>
<keyword evidence="5" id="KW-0804">Transcription</keyword>
<dbReference type="PROSITE" id="PS50090">
    <property type="entry name" value="MYB_LIKE"/>
    <property type="match status" value="2"/>
</dbReference>
<name>A0A7R9Y0X1_9VIRI</name>
<feature type="compositionally biased region" description="Basic and acidic residues" evidence="7">
    <location>
        <begin position="127"/>
        <end position="142"/>
    </location>
</feature>
<evidence type="ECO:0000256" key="7">
    <source>
        <dbReference type="SAM" id="MobiDB-lite"/>
    </source>
</evidence>
<organism evidence="10">
    <name type="scientific">Prasinoderma coloniale</name>
    <dbReference type="NCBI Taxonomy" id="156133"/>
    <lineage>
        <taxon>Eukaryota</taxon>
        <taxon>Viridiplantae</taxon>
        <taxon>Prasinodermophyta</taxon>
        <taxon>Prasinodermophyceae</taxon>
        <taxon>Prasinodermales</taxon>
        <taxon>Prasinodermaceae</taxon>
        <taxon>Prasinoderma</taxon>
    </lineage>
</organism>
<feature type="domain" description="HTH myb-type" evidence="9">
    <location>
        <begin position="60"/>
        <end position="110"/>
    </location>
</feature>
<dbReference type="GO" id="GO:0000981">
    <property type="term" value="F:DNA-binding transcription factor activity, RNA polymerase II-specific"/>
    <property type="evidence" value="ECO:0007669"/>
    <property type="project" value="TreeGrafter"/>
</dbReference>
<dbReference type="FunFam" id="1.10.10.60:FF:000060">
    <property type="entry name" value="MYB transcription factor"/>
    <property type="match status" value="1"/>
</dbReference>
<dbReference type="PANTHER" id="PTHR45614:SF25">
    <property type="entry name" value="MYB PROTEIN"/>
    <property type="match status" value="1"/>
</dbReference>
<proteinExistence type="predicted"/>
<dbReference type="PANTHER" id="PTHR45614">
    <property type="entry name" value="MYB PROTEIN-RELATED"/>
    <property type="match status" value="1"/>
</dbReference>
<feature type="domain" description="Myb-like" evidence="8">
    <location>
        <begin position="9"/>
        <end position="55"/>
    </location>
</feature>
<evidence type="ECO:0000313" key="10">
    <source>
        <dbReference type="EMBL" id="CAD8238697.1"/>
    </source>
</evidence>
<reference evidence="10" key="1">
    <citation type="submission" date="2021-01" db="EMBL/GenBank/DDBJ databases">
        <authorList>
            <person name="Corre E."/>
            <person name="Pelletier E."/>
            <person name="Niang G."/>
            <person name="Scheremetjew M."/>
            <person name="Finn R."/>
            <person name="Kale V."/>
            <person name="Holt S."/>
            <person name="Cochrane G."/>
            <person name="Meng A."/>
            <person name="Brown T."/>
            <person name="Cohen L."/>
        </authorList>
    </citation>
    <scope>NUCLEOTIDE SEQUENCE</scope>
    <source>
        <strain evidence="10">CCMP1413</strain>
    </source>
</reference>
<feature type="domain" description="Myb-like" evidence="8">
    <location>
        <begin position="56"/>
        <end position="106"/>
    </location>
</feature>
<feature type="region of interest" description="Disordered" evidence="7">
    <location>
        <begin position="118"/>
        <end position="164"/>
    </location>
</feature>
<keyword evidence="4" id="KW-0238">DNA-binding</keyword>
<evidence type="ECO:0000256" key="4">
    <source>
        <dbReference type="ARBA" id="ARBA00023125"/>
    </source>
</evidence>
<dbReference type="InterPro" id="IPR009057">
    <property type="entry name" value="Homeodomain-like_sf"/>
</dbReference>
<evidence type="ECO:0000256" key="5">
    <source>
        <dbReference type="ARBA" id="ARBA00023163"/>
    </source>
</evidence>
<dbReference type="InterPro" id="IPR001005">
    <property type="entry name" value="SANT/Myb"/>
</dbReference>
<dbReference type="InterPro" id="IPR050560">
    <property type="entry name" value="MYB_TF"/>
</dbReference>
<protein>
    <submittedName>
        <fullName evidence="10">Uncharacterized protein</fullName>
    </submittedName>
</protein>
<dbReference type="AlphaFoldDB" id="A0A7R9Y0X1"/>
<dbReference type="PROSITE" id="PS51294">
    <property type="entry name" value="HTH_MYB"/>
    <property type="match status" value="2"/>
</dbReference>
<evidence type="ECO:0000256" key="2">
    <source>
        <dbReference type="ARBA" id="ARBA00022737"/>
    </source>
</evidence>
<dbReference type="Pfam" id="PF13921">
    <property type="entry name" value="Myb_DNA-bind_6"/>
    <property type="match status" value="1"/>
</dbReference>
<feature type="domain" description="HTH myb-type" evidence="9">
    <location>
        <begin position="9"/>
        <end position="59"/>
    </location>
</feature>
<dbReference type="Gene3D" id="1.10.10.60">
    <property type="entry name" value="Homeodomain-like"/>
    <property type="match status" value="2"/>
</dbReference>
<keyword evidence="6" id="KW-0539">Nucleus</keyword>
<comment type="subcellular location">
    <subcellularLocation>
        <location evidence="1">Nucleus</location>
    </subcellularLocation>
</comment>
<dbReference type="SUPFAM" id="SSF46689">
    <property type="entry name" value="Homeodomain-like"/>
    <property type="match status" value="1"/>
</dbReference>
<evidence type="ECO:0000256" key="3">
    <source>
        <dbReference type="ARBA" id="ARBA00023015"/>
    </source>
</evidence>
<dbReference type="SMART" id="SM00717">
    <property type="entry name" value="SANT"/>
    <property type="match status" value="2"/>
</dbReference>
<keyword evidence="2" id="KW-0677">Repeat</keyword>
<dbReference type="GO" id="GO:0005634">
    <property type="term" value="C:nucleus"/>
    <property type="evidence" value="ECO:0007669"/>
    <property type="project" value="UniProtKB-SubCell"/>
</dbReference>
<evidence type="ECO:0000259" key="8">
    <source>
        <dbReference type="PROSITE" id="PS50090"/>
    </source>
</evidence>
<accession>A0A7R9Y0X1</accession>
<dbReference type="GO" id="GO:0000978">
    <property type="term" value="F:RNA polymerase II cis-regulatory region sequence-specific DNA binding"/>
    <property type="evidence" value="ECO:0007669"/>
    <property type="project" value="TreeGrafter"/>
</dbReference>
<evidence type="ECO:0000259" key="9">
    <source>
        <dbReference type="PROSITE" id="PS51294"/>
    </source>
</evidence>
<feature type="region of interest" description="Disordered" evidence="7">
    <location>
        <begin position="471"/>
        <end position="503"/>
    </location>
</feature>